<comment type="subcellular location">
    <subcellularLocation>
        <location evidence="1 6">Cell membrane</location>
        <topology evidence="1 6">Multi-pass membrane protein</topology>
    </subcellularLocation>
</comment>
<evidence type="ECO:0000256" key="1">
    <source>
        <dbReference type="ARBA" id="ARBA00004651"/>
    </source>
</evidence>
<comment type="caution">
    <text evidence="6">Lacks conserved residue(s) required for the propagation of feature annotation.</text>
</comment>
<organism evidence="7 8">
    <name type="scientific">Laodelphax striatellus</name>
    <name type="common">Small brown planthopper</name>
    <name type="synonym">Delphax striatella</name>
    <dbReference type="NCBI Taxonomy" id="195883"/>
    <lineage>
        <taxon>Eukaryota</taxon>
        <taxon>Metazoa</taxon>
        <taxon>Ecdysozoa</taxon>
        <taxon>Arthropoda</taxon>
        <taxon>Hexapoda</taxon>
        <taxon>Insecta</taxon>
        <taxon>Pterygota</taxon>
        <taxon>Neoptera</taxon>
        <taxon>Paraneoptera</taxon>
        <taxon>Hemiptera</taxon>
        <taxon>Auchenorrhyncha</taxon>
        <taxon>Fulgoroidea</taxon>
        <taxon>Delphacidae</taxon>
        <taxon>Criomorphinae</taxon>
        <taxon>Laodelphax</taxon>
    </lineage>
</organism>
<evidence type="ECO:0000313" key="8">
    <source>
        <dbReference type="Proteomes" id="UP000291343"/>
    </source>
</evidence>
<accession>A0A482WWN4</accession>
<feature type="transmembrane region" description="Helical" evidence="6">
    <location>
        <begin position="89"/>
        <end position="108"/>
    </location>
</feature>
<evidence type="ECO:0000313" key="7">
    <source>
        <dbReference type="EMBL" id="RZF37903.1"/>
    </source>
</evidence>
<comment type="caution">
    <text evidence="7">The sequence shown here is derived from an EMBL/GenBank/DDBJ whole genome shotgun (WGS) entry which is preliminary data.</text>
</comment>
<keyword evidence="2 6" id="KW-1003">Cell membrane</keyword>
<evidence type="ECO:0000256" key="5">
    <source>
        <dbReference type="ARBA" id="ARBA00023136"/>
    </source>
</evidence>
<protein>
    <recommendedName>
        <fullName evidence="6">Gustatory receptor</fullName>
    </recommendedName>
</protein>
<evidence type="ECO:0000256" key="4">
    <source>
        <dbReference type="ARBA" id="ARBA00022989"/>
    </source>
</evidence>
<proteinExistence type="inferred from homology"/>
<dbReference type="AlphaFoldDB" id="A0A482WWN4"/>
<comment type="similarity">
    <text evidence="6">Belongs to the insect chemoreceptor superfamily. Gustatory receptor (GR) family.</text>
</comment>
<dbReference type="SMR" id="A0A482WWN4"/>
<evidence type="ECO:0000256" key="6">
    <source>
        <dbReference type="RuleBase" id="RU363108"/>
    </source>
</evidence>
<comment type="function">
    <text evidence="6">Gustatory receptor which mediates acceptance or avoidance behavior, depending on its substrates.</text>
</comment>
<feature type="transmembrane region" description="Helical" evidence="6">
    <location>
        <begin position="141"/>
        <end position="158"/>
    </location>
</feature>
<dbReference type="Pfam" id="PF08395">
    <property type="entry name" value="7tm_7"/>
    <property type="match status" value="1"/>
</dbReference>
<feature type="transmembrane region" description="Helical" evidence="6">
    <location>
        <begin position="50"/>
        <end position="69"/>
    </location>
</feature>
<gene>
    <name evidence="7" type="ORF">LSTR_LSTR005403</name>
</gene>
<feature type="transmembrane region" description="Helical" evidence="6">
    <location>
        <begin position="314"/>
        <end position="333"/>
    </location>
</feature>
<keyword evidence="5 6" id="KW-0472">Membrane</keyword>
<keyword evidence="4 6" id="KW-1133">Transmembrane helix</keyword>
<sequence length="413" mass="47752">MKQQQLDDKQNVAKKIFRDIMPIVHLSRVLGTVPYKYTSTGLMSLKPSRIAYTFLIISFYLLALLYISFTTEIFSTNKKEVTQITHTFNIVFESLTFIISLISALMRAKDITIRVVNMIRVDKSMLDLGVVIDFSVVNRRFYFCLLGFLLFLSAIFAIDYAVCFVYNVGEAITFIEWIFIVFLFFYNRLHQVQFVFFIWGLWKRFLGLNLEMKSLRSADIYEKNIMNKDKILKIEVTKVKSVDADNKSSLKDKIRSMKEIHDRLTSLCNQANETASLRNLLLIAINTVTVTSHLYVIASMVIDNKYEWHVFAYSIYWCVFRVLDLFVIILTCAKVSNEANHTAIVIHDLLSSREMVEISEEFIGVLTRRAWPTALTILSQFYLTDDRCVPCYPNPIPPALQLLPHSAAVLLLN</sequence>
<feature type="transmembrane region" description="Helical" evidence="6">
    <location>
        <begin position="164"/>
        <end position="186"/>
    </location>
</feature>
<dbReference type="GO" id="GO:0005886">
    <property type="term" value="C:plasma membrane"/>
    <property type="evidence" value="ECO:0007669"/>
    <property type="project" value="UniProtKB-SubCell"/>
</dbReference>
<reference evidence="7 8" key="1">
    <citation type="journal article" date="2017" name="Gigascience">
        <title>Genome sequence of the small brown planthopper, Laodelphax striatellus.</title>
        <authorList>
            <person name="Zhu J."/>
            <person name="Jiang F."/>
            <person name="Wang X."/>
            <person name="Yang P."/>
            <person name="Bao Y."/>
            <person name="Zhao W."/>
            <person name="Wang W."/>
            <person name="Lu H."/>
            <person name="Wang Q."/>
            <person name="Cui N."/>
            <person name="Li J."/>
            <person name="Chen X."/>
            <person name="Luo L."/>
            <person name="Yu J."/>
            <person name="Kang L."/>
            <person name="Cui F."/>
        </authorList>
    </citation>
    <scope>NUCLEOTIDE SEQUENCE [LARGE SCALE GENOMIC DNA]</scope>
    <source>
        <strain evidence="7">Lst14</strain>
    </source>
</reference>
<keyword evidence="6" id="KW-0807">Transducer</keyword>
<name>A0A482WWN4_LAOST</name>
<evidence type="ECO:0000256" key="3">
    <source>
        <dbReference type="ARBA" id="ARBA00022692"/>
    </source>
</evidence>
<dbReference type="GO" id="GO:0007165">
    <property type="term" value="P:signal transduction"/>
    <property type="evidence" value="ECO:0007669"/>
    <property type="project" value="UniProtKB-KW"/>
</dbReference>
<keyword evidence="3 6" id="KW-0812">Transmembrane</keyword>
<dbReference type="OrthoDB" id="6366728at2759"/>
<dbReference type="InterPro" id="IPR013604">
    <property type="entry name" value="7TM_chemorcpt"/>
</dbReference>
<dbReference type="EMBL" id="QKKF02022863">
    <property type="protein sequence ID" value="RZF37903.1"/>
    <property type="molecule type" value="Genomic_DNA"/>
</dbReference>
<dbReference type="InParanoid" id="A0A482WWN4"/>
<dbReference type="GO" id="GO:0050909">
    <property type="term" value="P:sensory perception of taste"/>
    <property type="evidence" value="ECO:0007669"/>
    <property type="project" value="InterPro"/>
</dbReference>
<keyword evidence="6" id="KW-0675">Receptor</keyword>
<evidence type="ECO:0000256" key="2">
    <source>
        <dbReference type="ARBA" id="ARBA00022475"/>
    </source>
</evidence>
<dbReference type="Proteomes" id="UP000291343">
    <property type="component" value="Unassembled WGS sequence"/>
</dbReference>
<keyword evidence="8" id="KW-1185">Reference proteome</keyword>
<feature type="transmembrane region" description="Helical" evidence="6">
    <location>
        <begin position="280"/>
        <end position="302"/>
    </location>
</feature>